<organism evidence="2">
    <name type="scientific">marine metagenome</name>
    <dbReference type="NCBI Taxonomy" id="408172"/>
    <lineage>
        <taxon>unclassified sequences</taxon>
        <taxon>metagenomes</taxon>
        <taxon>ecological metagenomes</taxon>
    </lineage>
</organism>
<feature type="region of interest" description="Disordered" evidence="1">
    <location>
        <begin position="1"/>
        <end position="21"/>
    </location>
</feature>
<proteinExistence type="predicted"/>
<evidence type="ECO:0000313" key="2">
    <source>
        <dbReference type="EMBL" id="SVC07016.1"/>
    </source>
</evidence>
<evidence type="ECO:0000256" key="1">
    <source>
        <dbReference type="SAM" id="MobiDB-lite"/>
    </source>
</evidence>
<dbReference type="EMBL" id="UINC01071814">
    <property type="protein sequence ID" value="SVC07016.1"/>
    <property type="molecule type" value="Genomic_DNA"/>
</dbReference>
<dbReference type="AlphaFoldDB" id="A0A382J550"/>
<sequence length="72" mass="8384">YKLLSKGNRTSMHSPFPESSRKRQDGYVMFTVFFIPFRPRTVGTSKVGFQEEDVHGAMTYRKCIIYFLNNLG</sequence>
<reference evidence="2" key="1">
    <citation type="submission" date="2018-05" db="EMBL/GenBank/DDBJ databases">
        <authorList>
            <person name="Lanie J.A."/>
            <person name="Ng W.-L."/>
            <person name="Kazmierczak K.M."/>
            <person name="Andrzejewski T.M."/>
            <person name="Davidsen T.M."/>
            <person name="Wayne K.J."/>
            <person name="Tettelin H."/>
            <person name="Glass J.I."/>
            <person name="Rusch D."/>
            <person name="Podicherti R."/>
            <person name="Tsui H.-C.T."/>
            <person name="Winkler M.E."/>
        </authorList>
    </citation>
    <scope>NUCLEOTIDE SEQUENCE</scope>
</reference>
<gene>
    <name evidence="2" type="ORF">METZ01_LOCUS259870</name>
</gene>
<accession>A0A382J550</accession>
<name>A0A382J550_9ZZZZ</name>
<protein>
    <submittedName>
        <fullName evidence="2">Uncharacterized protein</fullName>
    </submittedName>
</protein>
<feature type="non-terminal residue" evidence="2">
    <location>
        <position position="1"/>
    </location>
</feature>